<dbReference type="AlphaFoldDB" id="A0A3T1D2C1"/>
<evidence type="ECO:0000256" key="1">
    <source>
        <dbReference type="SAM" id="Phobius"/>
    </source>
</evidence>
<reference evidence="2 3" key="1">
    <citation type="submission" date="2019-01" db="EMBL/GenBank/DDBJ databases">
        <title>Complete genome sequence of Cohnella hallensis HS21 isolated from Korean fir (Abies koreana) rhizospheric soil.</title>
        <authorList>
            <person name="Jiang L."/>
            <person name="Kang S.W."/>
            <person name="Kim S."/>
            <person name="Jung J."/>
            <person name="Kim C.Y."/>
            <person name="Kim D.H."/>
            <person name="Kim S.W."/>
            <person name="Lee J."/>
        </authorList>
    </citation>
    <scope>NUCLEOTIDE SEQUENCE [LARGE SCALE GENOMIC DNA]</scope>
    <source>
        <strain evidence="2 3">HS21</strain>
    </source>
</reference>
<dbReference type="KEGG" id="cohn:KCTCHS21_16510"/>
<organism evidence="2 3">
    <name type="scientific">Cohnella abietis</name>
    <dbReference type="NCBI Taxonomy" id="2507935"/>
    <lineage>
        <taxon>Bacteria</taxon>
        <taxon>Bacillati</taxon>
        <taxon>Bacillota</taxon>
        <taxon>Bacilli</taxon>
        <taxon>Bacillales</taxon>
        <taxon>Paenibacillaceae</taxon>
        <taxon>Cohnella</taxon>
    </lineage>
</organism>
<protein>
    <submittedName>
        <fullName evidence="2">Uncharacterized protein</fullName>
    </submittedName>
</protein>
<keyword evidence="3" id="KW-1185">Reference proteome</keyword>
<evidence type="ECO:0000313" key="2">
    <source>
        <dbReference type="EMBL" id="BBI32252.1"/>
    </source>
</evidence>
<feature type="transmembrane region" description="Helical" evidence="1">
    <location>
        <begin position="121"/>
        <end position="141"/>
    </location>
</feature>
<dbReference type="EMBL" id="AP019400">
    <property type="protein sequence ID" value="BBI32252.1"/>
    <property type="molecule type" value="Genomic_DNA"/>
</dbReference>
<evidence type="ECO:0000313" key="3">
    <source>
        <dbReference type="Proteomes" id="UP000289856"/>
    </source>
</evidence>
<keyword evidence="1" id="KW-1133">Transmembrane helix</keyword>
<feature type="transmembrane region" description="Helical" evidence="1">
    <location>
        <begin position="6"/>
        <end position="25"/>
    </location>
</feature>
<feature type="transmembrane region" description="Helical" evidence="1">
    <location>
        <begin position="162"/>
        <end position="185"/>
    </location>
</feature>
<feature type="transmembrane region" description="Helical" evidence="1">
    <location>
        <begin position="87"/>
        <end position="109"/>
    </location>
</feature>
<dbReference type="Proteomes" id="UP000289856">
    <property type="component" value="Chromosome"/>
</dbReference>
<proteinExistence type="predicted"/>
<feature type="transmembrane region" description="Helical" evidence="1">
    <location>
        <begin position="58"/>
        <end position="75"/>
    </location>
</feature>
<dbReference type="RefSeq" id="WP_130606648.1">
    <property type="nucleotide sequence ID" value="NZ_AP019400.1"/>
</dbReference>
<sequence length="220" mass="25408">MQFIQFISASMFEYITFSIFAMLLFRFPVKEYIAKFCLSSFILALVSNTLQVESLQNISPLINVFLLIFLLSIILRIRLFHSIIMVVISYLTYTLVQWLLLTIFIKLGLYEEIKPYTSSGYVLQAASGICLVLISLFIYFTKGGFSYIQSSSRFFKDEIKGNRMFTVTLVLSLFVVFVVNGMYIGSVGLPYYFYTISIIILLILVILIYFSVRKDNKNDK</sequence>
<accession>A0A3T1D2C1</accession>
<feature type="transmembrane region" description="Helical" evidence="1">
    <location>
        <begin position="191"/>
        <end position="212"/>
    </location>
</feature>
<gene>
    <name evidence="2" type="ORF">KCTCHS21_16510</name>
</gene>
<keyword evidence="1" id="KW-0812">Transmembrane</keyword>
<name>A0A3T1D2C1_9BACL</name>
<keyword evidence="1" id="KW-0472">Membrane</keyword>